<dbReference type="SMART" id="SM00448">
    <property type="entry name" value="REC"/>
    <property type="match status" value="1"/>
</dbReference>
<dbReference type="EMBL" id="FOFB01000001">
    <property type="protein sequence ID" value="SEP60174.1"/>
    <property type="molecule type" value="Genomic_DNA"/>
</dbReference>
<dbReference type="GO" id="GO:0000156">
    <property type="term" value="F:phosphorelay response regulator activity"/>
    <property type="evidence" value="ECO:0007669"/>
    <property type="project" value="TreeGrafter"/>
</dbReference>
<feature type="domain" description="Response regulatory" evidence="4">
    <location>
        <begin position="4"/>
        <end position="115"/>
    </location>
</feature>
<feature type="domain" description="HTH LytTR-type" evidence="5">
    <location>
        <begin position="144"/>
        <end position="242"/>
    </location>
</feature>
<feature type="modified residue" description="4-aspartylphosphate" evidence="2">
    <location>
        <position position="55"/>
    </location>
</feature>
<dbReference type="GO" id="GO:0006355">
    <property type="term" value="P:regulation of DNA-templated transcription"/>
    <property type="evidence" value="ECO:0007669"/>
    <property type="project" value="TreeGrafter"/>
</dbReference>
<name>A0A1H8Z6X1_9BACT</name>
<dbReference type="PANTHER" id="PTHR48111:SF17">
    <property type="entry name" value="TRANSCRIPTIONAL REGULATORY PROTEIN YPDB"/>
    <property type="match status" value="1"/>
</dbReference>
<dbReference type="GO" id="GO:0000976">
    <property type="term" value="F:transcription cis-regulatory region binding"/>
    <property type="evidence" value="ECO:0007669"/>
    <property type="project" value="TreeGrafter"/>
</dbReference>
<organism evidence="6 7">
    <name type="scientific">Neolewinella agarilytica</name>
    <dbReference type="NCBI Taxonomy" id="478744"/>
    <lineage>
        <taxon>Bacteria</taxon>
        <taxon>Pseudomonadati</taxon>
        <taxon>Bacteroidota</taxon>
        <taxon>Saprospiria</taxon>
        <taxon>Saprospirales</taxon>
        <taxon>Lewinellaceae</taxon>
        <taxon>Neolewinella</taxon>
    </lineage>
</organism>
<dbReference type="RefSeq" id="WP_090164937.1">
    <property type="nucleotide sequence ID" value="NZ_FOFB01000001.1"/>
</dbReference>
<evidence type="ECO:0000313" key="7">
    <source>
        <dbReference type="Proteomes" id="UP000199021"/>
    </source>
</evidence>
<dbReference type="InParanoid" id="A0A1H8Z6X1"/>
<dbReference type="Gene3D" id="3.40.50.2300">
    <property type="match status" value="1"/>
</dbReference>
<evidence type="ECO:0000256" key="1">
    <source>
        <dbReference type="ARBA" id="ARBA00023125"/>
    </source>
</evidence>
<dbReference type="PROSITE" id="PS50110">
    <property type="entry name" value="RESPONSE_REGULATORY"/>
    <property type="match status" value="1"/>
</dbReference>
<dbReference type="OrthoDB" id="9787344at2"/>
<evidence type="ECO:0000256" key="2">
    <source>
        <dbReference type="PROSITE-ProRule" id="PRU00169"/>
    </source>
</evidence>
<dbReference type="STRING" id="478744.SAMN05444359_101202"/>
<dbReference type="Pfam" id="PF00072">
    <property type="entry name" value="Response_reg"/>
    <property type="match status" value="1"/>
</dbReference>
<dbReference type="InterPro" id="IPR001789">
    <property type="entry name" value="Sig_transdc_resp-reg_receiver"/>
</dbReference>
<dbReference type="SMART" id="SM00850">
    <property type="entry name" value="LytTR"/>
    <property type="match status" value="1"/>
</dbReference>
<dbReference type="PROSITE" id="PS50930">
    <property type="entry name" value="HTH_LYTTR"/>
    <property type="match status" value="1"/>
</dbReference>
<dbReference type="Proteomes" id="UP000199021">
    <property type="component" value="Unassembled WGS sequence"/>
</dbReference>
<accession>A0A1H8Z6X1</accession>
<dbReference type="Pfam" id="PF04397">
    <property type="entry name" value="LytTR"/>
    <property type="match status" value="1"/>
</dbReference>
<reference evidence="7" key="1">
    <citation type="submission" date="2016-10" db="EMBL/GenBank/DDBJ databases">
        <authorList>
            <person name="Varghese N."/>
            <person name="Submissions S."/>
        </authorList>
    </citation>
    <scope>NUCLEOTIDE SEQUENCE [LARGE SCALE GENOMIC DNA]</scope>
    <source>
        <strain evidence="7">DSM 24740</strain>
    </source>
</reference>
<dbReference type="PANTHER" id="PTHR48111">
    <property type="entry name" value="REGULATOR OF RPOS"/>
    <property type="match status" value="1"/>
</dbReference>
<dbReference type="InterPro" id="IPR011006">
    <property type="entry name" value="CheY-like_superfamily"/>
</dbReference>
<dbReference type="InterPro" id="IPR007492">
    <property type="entry name" value="LytTR_DNA-bd_dom"/>
</dbReference>
<evidence type="ECO:0000256" key="3">
    <source>
        <dbReference type="SAM" id="MobiDB-lite"/>
    </source>
</evidence>
<dbReference type="SUPFAM" id="SSF52172">
    <property type="entry name" value="CheY-like"/>
    <property type="match status" value="1"/>
</dbReference>
<feature type="compositionally biased region" description="Low complexity" evidence="3">
    <location>
        <begin position="123"/>
        <end position="136"/>
    </location>
</feature>
<evidence type="ECO:0000259" key="4">
    <source>
        <dbReference type="PROSITE" id="PS50110"/>
    </source>
</evidence>
<keyword evidence="2" id="KW-0597">Phosphoprotein</keyword>
<keyword evidence="7" id="KW-1185">Reference proteome</keyword>
<evidence type="ECO:0000259" key="5">
    <source>
        <dbReference type="PROSITE" id="PS50930"/>
    </source>
</evidence>
<dbReference type="AlphaFoldDB" id="A0A1H8Z6X1"/>
<dbReference type="GO" id="GO:0032993">
    <property type="term" value="C:protein-DNA complex"/>
    <property type="evidence" value="ECO:0007669"/>
    <property type="project" value="TreeGrafter"/>
</dbReference>
<gene>
    <name evidence="6" type="ORF">SAMN05444359_101202</name>
</gene>
<keyword evidence="1" id="KW-0238">DNA-binding</keyword>
<evidence type="ECO:0000313" key="6">
    <source>
        <dbReference type="EMBL" id="SEP60174.1"/>
    </source>
</evidence>
<dbReference type="InterPro" id="IPR039420">
    <property type="entry name" value="WalR-like"/>
</dbReference>
<dbReference type="Gene3D" id="2.40.50.1020">
    <property type="entry name" value="LytTr DNA-binding domain"/>
    <property type="match status" value="1"/>
</dbReference>
<dbReference type="GO" id="GO:0005829">
    <property type="term" value="C:cytosol"/>
    <property type="evidence" value="ECO:0007669"/>
    <property type="project" value="TreeGrafter"/>
</dbReference>
<sequence>MTIKTLIVDDEPLARTGLSDYLHRVDFLTEAGQARDGMEALRLIESQQIDLLLLDVQMPGLSGTELMQSLRHPPAVIFTTAHPGFAVEGFELNAIDYLLKPISFPRFLRAALKARDKLSPESLTASSTATAPASAPNKEEPEDIFIRQEGRVERLLLKDILYAESMQNYCRIHTVNGSHLPLLPLKELIQALPEADFFQIHRSYVVNLKAVEAIVGNQLRIGPQLLPVSRSKRAELERRLVGNRLL</sequence>
<protein>
    <submittedName>
        <fullName evidence="6">Two component transcriptional regulator, LytTR family</fullName>
    </submittedName>
</protein>
<proteinExistence type="predicted"/>
<feature type="region of interest" description="Disordered" evidence="3">
    <location>
        <begin position="123"/>
        <end position="142"/>
    </location>
</feature>